<organism evidence="1 2">
    <name type="scientific">Oryza meyeriana var. granulata</name>
    <dbReference type="NCBI Taxonomy" id="110450"/>
    <lineage>
        <taxon>Eukaryota</taxon>
        <taxon>Viridiplantae</taxon>
        <taxon>Streptophyta</taxon>
        <taxon>Embryophyta</taxon>
        <taxon>Tracheophyta</taxon>
        <taxon>Spermatophyta</taxon>
        <taxon>Magnoliopsida</taxon>
        <taxon>Liliopsida</taxon>
        <taxon>Poales</taxon>
        <taxon>Poaceae</taxon>
        <taxon>BOP clade</taxon>
        <taxon>Oryzoideae</taxon>
        <taxon>Oryzeae</taxon>
        <taxon>Oryzinae</taxon>
        <taxon>Oryza</taxon>
        <taxon>Oryza meyeriana</taxon>
    </lineage>
</organism>
<name>A0A6G1EU82_9ORYZ</name>
<reference evidence="1 2" key="1">
    <citation type="submission" date="2019-11" db="EMBL/GenBank/DDBJ databases">
        <title>Whole genome sequence of Oryza granulata.</title>
        <authorList>
            <person name="Li W."/>
        </authorList>
    </citation>
    <scope>NUCLEOTIDE SEQUENCE [LARGE SCALE GENOMIC DNA]</scope>
    <source>
        <strain evidence="2">cv. Menghai</strain>
        <tissue evidence="1">Leaf</tissue>
    </source>
</reference>
<keyword evidence="2" id="KW-1185">Reference proteome</keyword>
<evidence type="ECO:0000313" key="2">
    <source>
        <dbReference type="Proteomes" id="UP000479710"/>
    </source>
</evidence>
<gene>
    <name evidence="1" type="ORF">E2562_038215</name>
</gene>
<dbReference type="Proteomes" id="UP000479710">
    <property type="component" value="Unassembled WGS sequence"/>
</dbReference>
<evidence type="ECO:0000313" key="1">
    <source>
        <dbReference type="EMBL" id="KAF0928200.1"/>
    </source>
</evidence>
<dbReference type="AlphaFoldDB" id="A0A6G1EU82"/>
<protein>
    <submittedName>
        <fullName evidence="1">Uncharacterized protein</fullName>
    </submittedName>
</protein>
<accession>A0A6G1EU82</accession>
<proteinExistence type="predicted"/>
<dbReference type="EMBL" id="SPHZ02000003">
    <property type="protein sequence ID" value="KAF0928200.1"/>
    <property type="molecule type" value="Genomic_DNA"/>
</dbReference>
<sequence length="95" mass="9923">MHKVASIIGGVWDRGIMASVATAPVLQELALARPARVRETQRCARVDKIVASSPTLPMLWSKLVSGAWEGACGISGGTSPMLIGNGVAPWGKGRL</sequence>
<comment type="caution">
    <text evidence="1">The sequence shown here is derived from an EMBL/GenBank/DDBJ whole genome shotgun (WGS) entry which is preliminary data.</text>
</comment>